<keyword evidence="5 6" id="KW-0472">Membrane</keyword>
<dbReference type="Pfam" id="PF03381">
    <property type="entry name" value="CDC50"/>
    <property type="match status" value="1"/>
</dbReference>
<evidence type="ECO:0000256" key="6">
    <source>
        <dbReference type="PIRNR" id="PIRNR015840"/>
    </source>
</evidence>
<evidence type="ECO:0000313" key="10">
    <source>
        <dbReference type="Proteomes" id="UP000013776"/>
    </source>
</evidence>
<protein>
    <submittedName>
        <fullName evidence="9">LEM3/CDC50 family protein</fullName>
    </submittedName>
</protein>
<evidence type="ECO:0000256" key="2">
    <source>
        <dbReference type="ARBA" id="ARBA00009457"/>
    </source>
</evidence>
<dbReference type="VEuPathDB" id="FungiDB:TAPDE_003420"/>
<feature type="compositionally biased region" description="Polar residues" evidence="7">
    <location>
        <begin position="1"/>
        <end position="10"/>
    </location>
</feature>
<dbReference type="InterPro" id="IPR005045">
    <property type="entry name" value="CDC50/LEM3_fam"/>
</dbReference>
<keyword evidence="4 8" id="KW-1133">Transmembrane helix</keyword>
<dbReference type="OrthoDB" id="340608at2759"/>
<evidence type="ECO:0000256" key="1">
    <source>
        <dbReference type="ARBA" id="ARBA00004141"/>
    </source>
</evidence>
<dbReference type="GO" id="GO:0005794">
    <property type="term" value="C:Golgi apparatus"/>
    <property type="evidence" value="ECO:0007669"/>
    <property type="project" value="TreeGrafter"/>
</dbReference>
<evidence type="ECO:0000256" key="5">
    <source>
        <dbReference type="ARBA" id="ARBA00023136"/>
    </source>
</evidence>
<dbReference type="GO" id="GO:0005783">
    <property type="term" value="C:endoplasmic reticulum"/>
    <property type="evidence" value="ECO:0007669"/>
    <property type="project" value="TreeGrafter"/>
</dbReference>
<feature type="region of interest" description="Disordered" evidence="7">
    <location>
        <begin position="1"/>
        <end position="20"/>
    </location>
</feature>
<gene>
    <name evidence="9" type="ORF">TAPDE_003420</name>
</gene>
<dbReference type="STRING" id="1097556.R4XFJ2"/>
<dbReference type="GO" id="GO:0005886">
    <property type="term" value="C:plasma membrane"/>
    <property type="evidence" value="ECO:0007669"/>
    <property type="project" value="TreeGrafter"/>
</dbReference>
<evidence type="ECO:0000256" key="7">
    <source>
        <dbReference type="SAM" id="MobiDB-lite"/>
    </source>
</evidence>
<dbReference type="AlphaFoldDB" id="R4XFJ2"/>
<evidence type="ECO:0000256" key="4">
    <source>
        <dbReference type="ARBA" id="ARBA00022989"/>
    </source>
</evidence>
<feature type="transmembrane region" description="Helical" evidence="8">
    <location>
        <begin position="40"/>
        <end position="61"/>
    </location>
</feature>
<organism evidence="9 10">
    <name type="scientific">Taphrina deformans (strain PYCC 5710 / ATCC 11124 / CBS 356.35 / IMI 108563 / JCM 9778 / NBRC 8474)</name>
    <name type="common">Peach leaf curl fungus</name>
    <name type="synonym">Lalaria deformans</name>
    <dbReference type="NCBI Taxonomy" id="1097556"/>
    <lineage>
        <taxon>Eukaryota</taxon>
        <taxon>Fungi</taxon>
        <taxon>Dikarya</taxon>
        <taxon>Ascomycota</taxon>
        <taxon>Taphrinomycotina</taxon>
        <taxon>Taphrinomycetes</taxon>
        <taxon>Taphrinales</taxon>
        <taxon>Taphrinaceae</taxon>
        <taxon>Taphrina</taxon>
    </lineage>
</organism>
<reference evidence="9 10" key="1">
    <citation type="journal article" date="2013" name="MBio">
        <title>Genome sequencing of the plant pathogen Taphrina deformans, the causal agent of peach leaf curl.</title>
        <authorList>
            <person name="Cisse O.H."/>
            <person name="Almeida J.M.G.C.F."/>
            <person name="Fonseca A."/>
            <person name="Kumar A.A."/>
            <person name="Salojaervi J."/>
            <person name="Overmyer K."/>
            <person name="Hauser P.M."/>
            <person name="Pagni M."/>
        </authorList>
    </citation>
    <scope>NUCLEOTIDE SEQUENCE [LARGE SCALE GENOMIC DNA]</scope>
    <source>
        <strain evidence="10">PYCC 5710 / ATCC 11124 / CBS 356.35 / IMI 108563 / JCM 9778 / NBRC 8474</strain>
    </source>
</reference>
<comment type="subcellular location">
    <subcellularLocation>
        <location evidence="1">Membrane</location>
        <topology evidence="1">Multi-pass membrane protein</topology>
    </subcellularLocation>
</comment>
<dbReference type="PANTHER" id="PTHR10926">
    <property type="entry name" value="CELL CYCLE CONTROL PROTEIN 50"/>
    <property type="match status" value="1"/>
</dbReference>
<accession>R4XFJ2</accession>
<dbReference type="EMBL" id="CAHR02000131">
    <property type="protein sequence ID" value="CCG83247.1"/>
    <property type="molecule type" value="Genomic_DNA"/>
</dbReference>
<keyword evidence="3 8" id="KW-0812">Transmembrane</keyword>
<keyword evidence="10" id="KW-1185">Reference proteome</keyword>
<dbReference type="PANTHER" id="PTHR10926:SF0">
    <property type="entry name" value="CDC50, ISOFORM A"/>
    <property type="match status" value="1"/>
</dbReference>
<feature type="transmembrane region" description="Helical" evidence="8">
    <location>
        <begin position="335"/>
        <end position="360"/>
    </location>
</feature>
<evidence type="ECO:0000313" key="9">
    <source>
        <dbReference type="EMBL" id="CCG83247.1"/>
    </source>
</evidence>
<proteinExistence type="inferred from homology"/>
<comment type="similarity">
    <text evidence="2 6">Belongs to the CDC50/LEM3 family.</text>
</comment>
<evidence type="ECO:0000256" key="3">
    <source>
        <dbReference type="ARBA" id="ARBA00022692"/>
    </source>
</evidence>
<sequence length="386" mass="42501">MSSPNDTNDSAPKKSRKPANTAFRQQRLQAFLPLLTPKTVLPLFFAVGIILAPLGGGLLYASEEIQNIEIDYTNCNSSATSTASPIPISQISSSFKNSKNSSLINQAATWTKFENATDPATPVCQLQFTILNDLPAPVLMYYRLTNFYQNHRRYVKSVSQDQLKGKAVSLSSINSDCDPLGSQNGKIYYPCGLIANSQFNDTISAPVQVGLPNGDQVYTMSKDGIAWTSDRNRYGTTKYTLDQIIPPQNWAKRFPDGYTEANPPPDFTTDYDFQNWMRTAGLPTFSKLYLRQDTTTMPAGTYQVNITDAFPVTAYGGTKTLVISTRTVIGGKNPFLGIAYIVVGGICILLGIIFTARHFFQPRKLGDHRYLTWNQGQAGGLHGNPS</sequence>
<evidence type="ECO:0000256" key="8">
    <source>
        <dbReference type="SAM" id="Phobius"/>
    </source>
</evidence>
<dbReference type="eggNOG" id="KOG2952">
    <property type="taxonomic scope" value="Eukaryota"/>
</dbReference>
<dbReference type="Proteomes" id="UP000013776">
    <property type="component" value="Unassembled WGS sequence"/>
</dbReference>
<dbReference type="GO" id="GO:0045332">
    <property type="term" value="P:phospholipid translocation"/>
    <property type="evidence" value="ECO:0007669"/>
    <property type="project" value="UniProtKB-UniRule"/>
</dbReference>
<dbReference type="PIRSF" id="PIRSF015840">
    <property type="entry name" value="DUF284_TM_euk"/>
    <property type="match status" value="1"/>
</dbReference>
<comment type="caution">
    <text evidence="9">The sequence shown here is derived from an EMBL/GenBank/DDBJ whole genome shotgun (WGS) entry which is preliminary data.</text>
</comment>
<name>R4XFJ2_TAPDE</name>